<comment type="caution">
    <text evidence="2">The sequence shown here is derived from an EMBL/GenBank/DDBJ whole genome shotgun (WGS) entry which is preliminary data.</text>
</comment>
<evidence type="ECO:0000313" key="3">
    <source>
        <dbReference type="Proteomes" id="UP000235925"/>
    </source>
</evidence>
<dbReference type="EMBL" id="POUN01000004">
    <property type="protein sequence ID" value="PNF80179.1"/>
    <property type="molecule type" value="Genomic_DNA"/>
</dbReference>
<dbReference type="Pfam" id="PF08668">
    <property type="entry name" value="HDOD"/>
    <property type="match status" value="1"/>
</dbReference>
<dbReference type="Proteomes" id="UP000235925">
    <property type="component" value="Unassembled WGS sequence"/>
</dbReference>
<dbReference type="PANTHER" id="PTHR33525">
    <property type="match status" value="1"/>
</dbReference>
<keyword evidence="2" id="KW-0418">Kinase</keyword>
<accession>A0A2N8S0L9</accession>
<sequence>MDVRAQGLQAWVDRLNQSELPALASVVKDLQRLAVHEHASVQQLADVLLRDASLTSKVLRVGNSSYYNPSQETIKTISRAIVMIGFENVRLISLSVTLIDSLLERAPREQLLELLARSFHAAVQARNIAGYVLSRHEEEVFIAALLYSIGELAFWGCGGEQVDELALQLTQPGIKADEAVQAVLGTSFRQLSLGLVRSWNLGELTSLAHSQVASSDPAARAVALGVQISEAALGGWECEQMAALTKAVAEFTGVEEADALQQILASADETVQVATTFGASRLGRLIPSTDPEQIRLQQAQRQAALLQPNLLLMQQSLQDLGLMASGGGDAGMILDTLLKGLHHGVGLERVMVAVLADQQTRFKARCAVGQETETWLQGFVLPADQPEQPHVFSYALRHRQPLWMGVPASYNLADLVTQPLRQWFGNGMFFIAPLMAGTREIGVIYGDCRVSGRALKHEQFVAFQRFTQLTGRCLESLSKRPVS</sequence>
<keyword evidence="2" id="KW-0808">Transferase</keyword>
<gene>
    <name evidence="2" type="ORF">CXK92_16340</name>
</gene>
<dbReference type="Gene3D" id="1.10.3210.10">
    <property type="entry name" value="Hypothetical protein af1432"/>
    <property type="match status" value="1"/>
</dbReference>
<dbReference type="SUPFAM" id="SSF55781">
    <property type="entry name" value="GAF domain-like"/>
    <property type="match status" value="1"/>
</dbReference>
<name>A0A2N8S0L9_STUST</name>
<dbReference type="OrthoDB" id="9791419at2"/>
<evidence type="ECO:0000313" key="2">
    <source>
        <dbReference type="EMBL" id="PNF80179.1"/>
    </source>
</evidence>
<dbReference type="InterPro" id="IPR029016">
    <property type="entry name" value="GAF-like_dom_sf"/>
</dbReference>
<dbReference type="GO" id="GO:0016301">
    <property type="term" value="F:kinase activity"/>
    <property type="evidence" value="ECO:0007669"/>
    <property type="project" value="UniProtKB-KW"/>
</dbReference>
<proteinExistence type="predicted"/>
<reference evidence="2 3" key="1">
    <citation type="submission" date="2018-01" db="EMBL/GenBank/DDBJ databases">
        <title>Denitrification phenotypes of diverse strains of Pseudomonas stutzeri.</title>
        <authorList>
            <person name="Milligan D.A."/>
            <person name="Bergaust L."/>
            <person name="Bakken L.R."/>
            <person name="Frostegard A."/>
        </authorList>
    </citation>
    <scope>NUCLEOTIDE SEQUENCE [LARGE SCALE GENOMIC DNA]</scope>
    <source>
        <strain evidence="2 3">KC</strain>
    </source>
</reference>
<dbReference type="InterPro" id="IPR013976">
    <property type="entry name" value="HDOD"/>
</dbReference>
<dbReference type="Gene3D" id="3.30.450.40">
    <property type="match status" value="1"/>
</dbReference>
<dbReference type="AlphaFoldDB" id="A0A2N8S0L9"/>
<feature type="domain" description="HDOD" evidence="1">
    <location>
        <begin position="20"/>
        <end position="215"/>
    </location>
</feature>
<dbReference type="SUPFAM" id="SSF109604">
    <property type="entry name" value="HD-domain/PDEase-like"/>
    <property type="match status" value="1"/>
</dbReference>
<protein>
    <submittedName>
        <fullName evidence="2">Histidine kinase</fullName>
    </submittedName>
</protein>
<dbReference type="RefSeq" id="WP_102826064.1">
    <property type="nucleotide sequence ID" value="NZ_CP139348.1"/>
</dbReference>
<dbReference type="InterPro" id="IPR052340">
    <property type="entry name" value="RNase_Y/CdgJ"/>
</dbReference>
<evidence type="ECO:0000259" key="1">
    <source>
        <dbReference type="PROSITE" id="PS51833"/>
    </source>
</evidence>
<dbReference type="PANTHER" id="PTHR33525:SF3">
    <property type="entry name" value="RIBONUCLEASE Y"/>
    <property type="match status" value="1"/>
</dbReference>
<organism evidence="2 3">
    <name type="scientific">Stutzerimonas stutzeri</name>
    <name type="common">Pseudomonas stutzeri</name>
    <dbReference type="NCBI Taxonomy" id="316"/>
    <lineage>
        <taxon>Bacteria</taxon>
        <taxon>Pseudomonadati</taxon>
        <taxon>Pseudomonadota</taxon>
        <taxon>Gammaproteobacteria</taxon>
        <taxon>Pseudomonadales</taxon>
        <taxon>Pseudomonadaceae</taxon>
        <taxon>Stutzerimonas</taxon>
    </lineage>
</organism>
<dbReference type="PROSITE" id="PS51833">
    <property type="entry name" value="HDOD"/>
    <property type="match status" value="1"/>
</dbReference>